<reference evidence="2 3" key="1">
    <citation type="submission" date="2024-06" db="EMBL/GenBank/DDBJ databases">
        <title>Genomic Encyclopedia of Type Strains, Phase IV (KMG-IV): sequencing the most valuable type-strain genomes for metagenomic binning, comparative biology and taxonomic classification.</title>
        <authorList>
            <person name="Goeker M."/>
        </authorList>
    </citation>
    <scope>NUCLEOTIDE SEQUENCE [LARGE SCALE GENOMIC DNA]</scope>
    <source>
        <strain evidence="2 3">DSM 105042</strain>
    </source>
</reference>
<keyword evidence="3" id="KW-1185">Reference proteome</keyword>
<evidence type="ECO:0008006" key="4">
    <source>
        <dbReference type="Google" id="ProtNLM"/>
    </source>
</evidence>
<proteinExistence type="predicted"/>
<organism evidence="2 3">
    <name type="scientific">Pseudorhizobium tarimense</name>
    <dbReference type="NCBI Taxonomy" id="1079109"/>
    <lineage>
        <taxon>Bacteria</taxon>
        <taxon>Pseudomonadati</taxon>
        <taxon>Pseudomonadota</taxon>
        <taxon>Alphaproteobacteria</taxon>
        <taxon>Hyphomicrobiales</taxon>
        <taxon>Rhizobiaceae</taxon>
        <taxon>Rhizobium/Agrobacterium group</taxon>
        <taxon>Pseudorhizobium</taxon>
    </lineage>
</organism>
<comment type="caution">
    <text evidence="2">The sequence shown here is derived from an EMBL/GenBank/DDBJ whole genome shotgun (WGS) entry which is preliminary data.</text>
</comment>
<evidence type="ECO:0000313" key="3">
    <source>
        <dbReference type="Proteomes" id="UP001549031"/>
    </source>
</evidence>
<evidence type="ECO:0000256" key="1">
    <source>
        <dbReference type="SAM" id="MobiDB-lite"/>
    </source>
</evidence>
<evidence type="ECO:0000313" key="2">
    <source>
        <dbReference type="EMBL" id="MET3585257.1"/>
    </source>
</evidence>
<feature type="region of interest" description="Disordered" evidence="1">
    <location>
        <begin position="1"/>
        <end position="27"/>
    </location>
</feature>
<dbReference type="RefSeq" id="WP_247243065.1">
    <property type="nucleotide sequence ID" value="NZ_JALJRA010000004.1"/>
</dbReference>
<dbReference type="Proteomes" id="UP001549031">
    <property type="component" value="Unassembled WGS sequence"/>
</dbReference>
<sequence length="143" mass="15854">MTAARRYTRLPEAGAVSGDRSSDNPRHGWVIHRTEAQIEMPAAMQPLWEKATKDGLPLAALWTSRKLNTWSDQTDIETITRKINGGKNGLVDRMDYFGRLALCYAVRNSGAHGGGSRLDPPVYDYLEASFSVVAELEKAVYKA</sequence>
<name>A0ABV2H4B6_9HYPH</name>
<gene>
    <name evidence="2" type="ORF">ABID21_001359</name>
</gene>
<protein>
    <recommendedName>
        <fullName evidence="4">DUF4145 domain-containing protein</fullName>
    </recommendedName>
</protein>
<dbReference type="EMBL" id="JBEPLJ010000004">
    <property type="protein sequence ID" value="MET3585257.1"/>
    <property type="molecule type" value="Genomic_DNA"/>
</dbReference>
<accession>A0ABV2H4B6</accession>